<proteinExistence type="inferred from homology"/>
<dbReference type="GO" id="GO:0000145">
    <property type="term" value="C:exocyst"/>
    <property type="evidence" value="ECO:0007669"/>
    <property type="project" value="EnsemblFungi"/>
</dbReference>
<dbReference type="Proteomes" id="UP000054886">
    <property type="component" value="Unassembled WGS sequence"/>
</dbReference>
<evidence type="ECO:0000256" key="3">
    <source>
        <dbReference type="ARBA" id="ARBA00022483"/>
    </source>
</evidence>
<comment type="caution">
    <text evidence="4">The sequence shown here is derived from an EMBL/GenBank/DDBJ whole genome shotgun (WGS) entry which is preliminary data.</text>
</comment>
<evidence type="ECO:0000256" key="2">
    <source>
        <dbReference type="ARBA" id="ARBA00022448"/>
    </source>
</evidence>
<protein>
    <submittedName>
        <fullName evidence="4">Exocyst complex component SEC6</fullName>
    </submittedName>
</protein>
<dbReference type="VEuPathDB" id="FungiDB:GVI51_J02981"/>
<dbReference type="VEuPathDB" id="FungiDB:GWK60_J02959"/>
<dbReference type="GO" id="GO:0000149">
    <property type="term" value="F:SNARE binding"/>
    <property type="evidence" value="ECO:0007669"/>
    <property type="project" value="EnsemblFungi"/>
</dbReference>
<dbReference type="GO" id="GO:0006893">
    <property type="term" value="P:Golgi to plasma membrane transport"/>
    <property type="evidence" value="ECO:0007669"/>
    <property type="project" value="EnsemblFungi"/>
</dbReference>
<dbReference type="GO" id="GO:0051601">
    <property type="term" value="P:exocyst localization"/>
    <property type="evidence" value="ECO:0007669"/>
    <property type="project" value="EnsemblFungi"/>
</dbReference>
<comment type="similarity">
    <text evidence="1">Belongs to the SEC6 family.</text>
</comment>
<gene>
    <name evidence="4" type="ORF">AO440_002918</name>
</gene>
<dbReference type="Pfam" id="PF06046">
    <property type="entry name" value="Sec6"/>
    <property type="match status" value="1"/>
</dbReference>
<keyword evidence="2" id="KW-0813">Transport</keyword>
<dbReference type="Gene3D" id="1.10.357.50">
    <property type="match status" value="1"/>
</dbReference>
<dbReference type="AlphaFoldDB" id="A0A0W0DEM9"/>
<evidence type="ECO:0000256" key="1">
    <source>
        <dbReference type="ARBA" id="ARBA00009447"/>
    </source>
</evidence>
<dbReference type="PANTHER" id="PTHR21292">
    <property type="entry name" value="EXOCYST COMPLEX COMPONENT SEC6-RELATED"/>
    <property type="match status" value="1"/>
</dbReference>
<evidence type="ECO:0000313" key="4">
    <source>
        <dbReference type="EMBL" id="KTA95894.1"/>
    </source>
</evidence>
<dbReference type="PANTHER" id="PTHR21292:SF1">
    <property type="entry name" value="EXOCYST COMPLEX COMPONENT 3"/>
    <property type="match status" value="1"/>
</dbReference>
<dbReference type="GO" id="GO:0005935">
    <property type="term" value="C:cellular bud neck"/>
    <property type="evidence" value="ECO:0007669"/>
    <property type="project" value="EnsemblFungi"/>
</dbReference>
<dbReference type="FunFam" id="1.10.357.50:FF:000006">
    <property type="entry name" value="Exocyst complex component sec6"/>
    <property type="match status" value="1"/>
</dbReference>
<sequence>MVANSMNLADILKDEVSLERVKELKDQLLKEKSTIDYQLSKESNKNYEAVQESIKLLNISQKDVIEVKDQLSKVKTLSDESKSSISRYDIIFDATRMYEKVDMTSEIYDKIVAFSDTVEQVNRMLDTELAQDGLETGCPYLIQIHYLLTTIRNFQDQMTIMANVSTDDVQRTCQKLFSKVSGLVDKFDQLLESLIYDIVEMIRAENYSLVVRLFKIIDFEEREDLRIEAIRNIIKKKEIEAEKSTFKKLPSSKNIGRLELESNSKALEYPTDQGLYQEIINGTITTRVQSRGYKNLLFNKIKQSIEEMFIEVRKEYDGDKKFDVLNNLDWVFNELLVVKDYVSKYSPPYWNIFDKYYQFYYDELHILINELVDAEPETIIILDIIDFDKTFQNTLVKDFGFKRKETKTVIGDTQKETLFKDYLNLIVIKMTEWLGNLQKTEFKTFKDRSIPPQSDAENLLLLEGTKTCFQMFSQQVEVAAGSSQAKILVGVIEKFSELIENRLSNWISVVDEEVRRLMKYNELYDLDPNAIAPENEVPGGLLEYVIALANDQMRAADYAMAIGSKYGAMVTKAYEKEIQTNIDNILDRFADVSQVCISALLTIIFDDLKKPYSEIFSKTWYKGSQAQQISDTISEYLEDIKVLMNPVLYGLFMERLIENTILGYIGALKYEHSIKNKNNKFLESVKRDFEIFYKLFATYIGSSDETIEIVKEKFEVMDYFMDLCCEPIDSVMGIWDNFLQRYPDVPVVILEFVLKSRKDIDRSRRKKLVQRAIDLSLRPEHLAFISSEEYEPSYLSNFTIKSAKKSEDVGDDY</sequence>
<accession>A0A0W0DEM9</accession>
<reference evidence="4 5" key="1">
    <citation type="submission" date="2015-10" db="EMBL/GenBank/DDBJ databases">
        <title>Draft genomes sequences of Candida glabrata isolates 1A, 1B, 2A, 2B, 3A and 3B.</title>
        <authorList>
            <person name="Haavelsrud O.E."/>
            <person name="Gaustad P."/>
        </authorList>
    </citation>
    <scope>NUCLEOTIDE SEQUENCE [LARGE SCALE GENOMIC DNA]</scope>
    <source>
        <strain evidence="4">910700640</strain>
    </source>
</reference>
<dbReference type="VEuPathDB" id="FungiDB:B1J91_J03168g"/>
<name>A0A0W0DEM9_CANGB</name>
<evidence type="ECO:0000313" key="5">
    <source>
        <dbReference type="Proteomes" id="UP000054886"/>
    </source>
</evidence>
<dbReference type="InterPro" id="IPR042532">
    <property type="entry name" value="EXOC3/Sec6_C"/>
</dbReference>
<keyword evidence="3" id="KW-0268">Exocytosis</keyword>
<dbReference type="InterPro" id="IPR010326">
    <property type="entry name" value="EXOC3/Sec6"/>
</dbReference>
<dbReference type="GO" id="GO:0006887">
    <property type="term" value="P:exocytosis"/>
    <property type="evidence" value="ECO:0007669"/>
    <property type="project" value="UniProtKB-KW"/>
</dbReference>
<dbReference type="EMBL" id="LLZZ01000178">
    <property type="protein sequence ID" value="KTA95894.1"/>
    <property type="molecule type" value="Genomic_DNA"/>
</dbReference>
<organism evidence="4 5">
    <name type="scientific">Candida glabrata</name>
    <name type="common">Yeast</name>
    <name type="synonym">Torulopsis glabrata</name>
    <dbReference type="NCBI Taxonomy" id="5478"/>
    <lineage>
        <taxon>Eukaryota</taxon>
        <taxon>Fungi</taxon>
        <taxon>Dikarya</taxon>
        <taxon>Ascomycota</taxon>
        <taxon>Saccharomycotina</taxon>
        <taxon>Saccharomycetes</taxon>
        <taxon>Saccharomycetales</taxon>
        <taxon>Saccharomycetaceae</taxon>
        <taxon>Nakaseomyces</taxon>
    </lineage>
</organism>
<dbReference type="VEuPathDB" id="FungiDB:CAGL0J03168g"/>
<dbReference type="GO" id="GO:0035544">
    <property type="term" value="P:negative regulation of SNARE complex assembly"/>
    <property type="evidence" value="ECO:0007669"/>
    <property type="project" value="EnsemblFungi"/>
</dbReference>
<dbReference type="GO" id="GO:0005934">
    <property type="term" value="C:cellular bud tip"/>
    <property type="evidence" value="ECO:0007669"/>
    <property type="project" value="EnsemblFungi"/>
</dbReference>
<dbReference type="Gene3D" id="1.10.357.70">
    <property type="entry name" value="Exocyst complex component Sec6, C-terminal domain"/>
    <property type="match status" value="1"/>
</dbReference>